<organism evidence="1 2">
    <name type="scientific">Sphingosinicella xenopeptidilytica</name>
    <dbReference type="NCBI Taxonomy" id="364098"/>
    <lineage>
        <taxon>Bacteria</taxon>
        <taxon>Pseudomonadati</taxon>
        <taxon>Pseudomonadota</taxon>
        <taxon>Alphaproteobacteria</taxon>
        <taxon>Sphingomonadales</taxon>
        <taxon>Sphingosinicellaceae</taxon>
        <taxon>Sphingosinicella</taxon>
    </lineage>
</organism>
<dbReference type="RefSeq" id="WP_381491563.1">
    <property type="nucleotide sequence ID" value="NZ_JBHTIK010000008.1"/>
</dbReference>
<dbReference type="EMBL" id="JBHTIK010000008">
    <property type="protein sequence ID" value="MFD0849275.1"/>
    <property type="molecule type" value="Genomic_DNA"/>
</dbReference>
<sequence length="180" mass="18285">MGRAATGLRYGLGGAAVGALAMVVVLAIPPVDPPGAAAIRTRAADGHFVERFEIRPADIIAHTSDGSLGVQPFPMGIEPVGGPAAGSSVLTAKLRNTSGTVIGVASRYTLTTDNPDRPDRLWTLVITRRGTLATNCPADAAVACGSVLGGTGTFAVFRGRLEETARGAGYALTLTGTGER</sequence>
<gene>
    <name evidence="1" type="ORF">ACFQ00_13140</name>
</gene>
<keyword evidence="2" id="KW-1185">Reference proteome</keyword>
<accession>A0ABW3C4H4</accession>
<proteinExistence type="predicted"/>
<comment type="caution">
    <text evidence="1">The sequence shown here is derived from an EMBL/GenBank/DDBJ whole genome shotgun (WGS) entry which is preliminary data.</text>
</comment>
<evidence type="ECO:0000313" key="2">
    <source>
        <dbReference type="Proteomes" id="UP001597124"/>
    </source>
</evidence>
<name>A0ABW3C4H4_SPHXN</name>
<dbReference type="Proteomes" id="UP001597124">
    <property type="component" value="Unassembled WGS sequence"/>
</dbReference>
<evidence type="ECO:0000313" key="1">
    <source>
        <dbReference type="EMBL" id="MFD0849275.1"/>
    </source>
</evidence>
<protein>
    <submittedName>
        <fullName evidence="1">Uncharacterized protein</fullName>
    </submittedName>
</protein>
<reference evidence="2" key="1">
    <citation type="journal article" date="2019" name="Int. J. Syst. Evol. Microbiol.">
        <title>The Global Catalogue of Microorganisms (GCM) 10K type strain sequencing project: providing services to taxonomists for standard genome sequencing and annotation.</title>
        <authorList>
            <consortium name="The Broad Institute Genomics Platform"/>
            <consortium name="The Broad Institute Genome Sequencing Center for Infectious Disease"/>
            <person name="Wu L."/>
            <person name="Ma J."/>
        </authorList>
    </citation>
    <scope>NUCLEOTIDE SEQUENCE [LARGE SCALE GENOMIC DNA]</scope>
    <source>
        <strain evidence="2">CCUG 52537</strain>
    </source>
</reference>